<feature type="transmembrane region" description="Helical" evidence="11">
    <location>
        <begin position="208"/>
        <end position="225"/>
    </location>
</feature>
<proteinExistence type="inferred from homology"/>
<feature type="transmembrane region" description="Helical" evidence="11">
    <location>
        <begin position="180"/>
        <end position="196"/>
    </location>
</feature>
<evidence type="ECO:0000259" key="12">
    <source>
        <dbReference type="PROSITE" id="PS50850"/>
    </source>
</evidence>
<feature type="transmembrane region" description="Helical" evidence="11">
    <location>
        <begin position="151"/>
        <end position="168"/>
    </location>
</feature>
<dbReference type="OrthoDB" id="4078873at2759"/>
<evidence type="ECO:0000313" key="13">
    <source>
        <dbReference type="EMBL" id="KAF2021569.1"/>
    </source>
</evidence>
<comment type="similarity">
    <text evidence="2">Belongs to the major facilitator superfamily.</text>
</comment>
<dbReference type="RefSeq" id="XP_033389908.1">
    <property type="nucleotide sequence ID" value="XM_033523130.1"/>
</dbReference>
<evidence type="ECO:0000313" key="14">
    <source>
        <dbReference type="Proteomes" id="UP000799778"/>
    </source>
</evidence>
<feature type="transmembrane region" description="Helical" evidence="11">
    <location>
        <begin position="325"/>
        <end position="346"/>
    </location>
</feature>
<keyword evidence="7" id="KW-0408">Iron</keyword>
<keyword evidence="8" id="KW-0406">Ion transport</keyword>
<keyword evidence="9 11" id="KW-0472">Membrane</keyword>
<feature type="transmembrane region" description="Helical" evidence="11">
    <location>
        <begin position="83"/>
        <end position="107"/>
    </location>
</feature>
<keyword evidence="3" id="KW-0813">Transport</keyword>
<dbReference type="FunFam" id="1.20.1250.20:FF:000284">
    <property type="entry name" value="Siderophore iron transporter mirB"/>
    <property type="match status" value="1"/>
</dbReference>
<dbReference type="InterPro" id="IPR011701">
    <property type="entry name" value="MFS"/>
</dbReference>
<keyword evidence="4" id="KW-0410">Iron transport</keyword>
<evidence type="ECO:0000256" key="5">
    <source>
        <dbReference type="ARBA" id="ARBA00022692"/>
    </source>
</evidence>
<evidence type="ECO:0000256" key="6">
    <source>
        <dbReference type="ARBA" id="ARBA00022989"/>
    </source>
</evidence>
<protein>
    <submittedName>
        <fullName evidence="13">MFS siderochrome iron transporter MirB</fullName>
    </submittedName>
</protein>
<comment type="subcellular location">
    <subcellularLocation>
        <location evidence="1">Membrane</location>
        <topology evidence="1">Multi-pass membrane protein</topology>
    </subcellularLocation>
</comment>
<feature type="transmembrane region" description="Helical" evidence="11">
    <location>
        <begin position="429"/>
        <end position="448"/>
    </location>
</feature>
<reference evidence="13" key="1">
    <citation type="journal article" date="2020" name="Stud. Mycol.">
        <title>101 Dothideomycetes genomes: a test case for predicting lifestyles and emergence of pathogens.</title>
        <authorList>
            <person name="Haridas S."/>
            <person name="Albert R."/>
            <person name="Binder M."/>
            <person name="Bloem J."/>
            <person name="Labutti K."/>
            <person name="Salamov A."/>
            <person name="Andreopoulos B."/>
            <person name="Baker S."/>
            <person name="Barry K."/>
            <person name="Bills G."/>
            <person name="Bluhm B."/>
            <person name="Cannon C."/>
            <person name="Castanera R."/>
            <person name="Culley D."/>
            <person name="Daum C."/>
            <person name="Ezra D."/>
            <person name="Gonzalez J."/>
            <person name="Henrissat B."/>
            <person name="Kuo A."/>
            <person name="Liang C."/>
            <person name="Lipzen A."/>
            <person name="Lutzoni F."/>
            <person name="Magnuson J."/>
            <person name="Mondo S."/>
            <person name="Nolan M."/>
            <person name="Ohm R."/>
            <person name="Pangilinan J."/>
            <person name="Park H.-J."/>
            <person name="Ramirez L."/>
            <person name="Alfaro M."/>
            <person name="Sun H."/>
            <person name="Tritt A."/>
            <person name="Yoshinaga Y."/>
            <person name="Zwiers L.-H."/>
            <person name="Turgeon B."/>
            <person name="Goodwin S."/>
            <person name="Spatafora J."/>
            <person name="Crous P."/>
            <person name="Grigoriev I."/>
        </authorList>
    </citation>
    <scope>NUCLEOTIDE SEQUENCE</scope>
    <source>
        <strain evidence="13">CBS 175.79</strain>
    </source>
</reference>
<feature type="region of interest" description="Disordered" evidence="10">
    <location>
        <begin position="1"/>
        <end position="20"/>
    </location>
</feature>
<dbReference type="FunFam" id="1.20.1250.20:FF:000302">
    <property type="entry name" value="MFS siderochrome iron transporter MirB"/>
    <property type="match status" value="1"/>
</dbReference>
<accession>A0A6A5Y8B1</accession>
<dbReference type="InterPro" id="IPR036259">
    <property type="entry name" value="MFS_trans_sf"/>
</dbReference>
<dbReference type="Pfam" id="PF07690">
    <property type="entry name" value="MFS_1"/>
    <property type="match status" value="2"/>
</dbReference>
<keyword evidence="5 11" id="KW-0812">Transmembrane</keyword>
<dbReference type="PROSITE" id="PS50850">
    <property type="entry name" value="MFS"/>
    <property type="match status" value="1"/>
</dbReference>
<evidence type="ECO:0000256" key="8">
    <source>
        <dbReference type="ARBA" id="ARBA00023065"/>
    </source>
</evidence>
<evidence type="ECO:0000256" key="10">
    <source>
        <dbReference type="SAM" id="MobiDB-lite"/>
    </source>
</evidence>
<dbReference type="Gene3D" id="1.20.1250.20">
    <property type="entry name" value="MFS general substrate transporter like domains"/>
    <property type="match status" value="2"/>
</dbReference>
<feature type="transmembrane region" description="Helical" evidence="11">
    <location>
        <begin position="569"/>
        <end position="587"/>
    </location>
</feature>
<dbReference type="AlphaFoldDB" id="A0A6A5Y8B1"/>
<gene>
    <name evidence="13" type="ORF">BU24DRAFT_338419</name>
</gene>
<organism evidence="13 14">
    <name type="scientific">Aaosphaeria arxii CBS 175.79</name>
    <dbReference type="NCBI Taxonomy" id="1450172"/>
    <lineage>
        <taxon>Eukaryota</taxon>
        <taxon>Fungi</taxon>
        <taxon>Dikarya</taxon>
        <taxon>Ascomycota</taxon>
        <taxon>Pezizomycotina</taxon>
        <taxon>Dothideomycetes</taxon>
        <taxon>Pleosporomycetidae</taxon>
        <taxon>Pleosporales</taxon>
        <taxon>Pleosporales incertae sedis</taxon>
        <taxon>Aaosphaeria</taxon>
    </lineage>
</organism>
<dbReference type="GO" id="GO:0005886">
    <property type="term" value="C:plasma membrane"/>
    <property type="evidence" value="ECO:0007669"/>
    <property type="project" value="TreeGrafter"/>
</dbReference>
<sequence length="603" mass="65547">MGFPKIALSGSAQRPAATTDVDNPIPIVPIRSDNKDVITNTPAAAAADAASVSSDNKPYPDEGLQKGIKDVQAVTLTWSKKSLVAVFVLIWLLYMTNGFQSSVLYVLTPFATSSFQSHSLLTVINIVASSMTAAVYIPLAKMLDLWGRAEGFLVMVCFATLGLIILAVSENLATYCAAQIFYSVGFSGLIYSVDVITADSTNLRNRGLAYAFTSSPYMITVFAGSKAAEGFQANVNWRWGIGCFAIILPVVAAPLFFVLKHNLKKAEKRGLVIRESSGRSLPAKLWWGIKEFDLLGVILFASGLVVFLLPFTLADSAPNGWSTGYIIAMIVVGFVVLVFFGLYEAYIAPVPFLSINFLLDRTVIGACLLDMTYMIGNYCWSSYFSSFLMVVNNLPPAEAGYVGNSFDVVSGFLLFIVGYSIRRTGRFKWLLYIAMPLYVLAQGLLIYFRRPNGYIGYIVMCQIFLSVGGSIFIICMQVAILAAVDHQHVAAALALLSVVGNVGVALGSTISGAIWTNTFGKALERYLPETALESLPDIFADVEVQLSYEIGSPERIAIQEAYGYAATRMLATGTGIMALGFIWILLFRNLNVKKMTQTKGNVF</sequence>
<feature type="transmembrane region" description="Helical" evidence="11">
    <location>
        <begin position="358"/>
        <end position="379"/>
    </location>
</feature>
<evidence type="ECO:0000256" key="3">
    <source>
        <dbReference type="ARBA" id="ARBA00022448"/>
    </source>
</evidence>
<name>A0A6A5Y8B1_9PLEO</name>
<dbReference type="GO" id="GO:0022857">
    <property type="term" value="F:transmembrane transporter activity"/>
    <property type="evidence" value="ECO:0007669"/>
    <property type="project" value="InterPro"/>
</dbReference>
<evidence type="ECO:0000256" key="4">
    <source>
        <dbReference type="ARBA" id="ARBA00022496"/>
    </source>
</evidence>
<feature type="transmembrane region" description="Helical" evidence="11">
    <location>
        <begin position="237"/>
        <end position="259"/>
    </location>
</feature>
<dbReference type="Proteomes" id="UP000799778">
    <property type="component" value="Unassembled WGS sequence"/>
</dbReference>
<keyword evidence="14" id="KW-1185">Reference proteome</keyword>
<evidence type="ECO:0000256" key="11">
    <source>
        <dbReference type="SAM" id="Phobius"/>
    </source>
</evidence>
<feature type="transmembrane region" description="Helical" evidence="11">
    <location>
        <begin position="399"/>
        <end position="417"/>
    </location>
</feature>
<dbReference type="PANTHER" id="PTHR23501">
    <property type="entry name" value="MAJOR FACILITATOR SUPERFAMILY"/>
    <property type="match status" value="1"/>
</dbReference>
<dbReference type="SUPFAM" id="SSF103473">
    <property type="entry name" value="MFS general substrate transporter"/>
    <property type="match status" value="1"/>
</dbReference>
<dbReference type="GeneID" id="54280527"/>
<evidence type="ECO:0000256" key="9">
    <source>
        <dbReference type="ARBA" id="ARBA00023136"/>
    </source>
</evidence>
<evidence type="ECO:0000256" key="1">
    <source>
        <dbReference type="ARBA" id="ARBA00004141"/>
    </source>
</evidence>
<dbReference type="PANTHER" id="PTHR23501:SF50">
    <property type="entry name" value="MFS SIDEROCHROME IRON TRANSPORTER MIRB (AFU_ORTHOLOGUE AFUA_3G03640)-RELATED"/>
    <property type="match status" value="1"/>
</dbReference>
<dbReference type="GO" id="GO:0010106">
    <property type="term" value="P:cellular response to iron ion starvation"/>
    <property type="evidence" value="ECO:0007669"/>
    <property type="project" value="UniProtKB-ARBA"/>
</dbReference>
<evidence type="ECO:0000256" key="2">
    <source>
        <dbReference type="ARBA" id="ARBA00008335"/>
    </source>
</evidence>
<feature type="transmembrane region" description="Helical" evidence="11">
    <location>
        <begin position="294"/>
        <end position="313"/>
    </location>
</feature>
<dbReference type="EMBL" id="ML978066">
    <property type="protein sequence ID" value="KAF2021569.1"/>
    <property type="molecule type" value="Genomic_DNA"/>
</dbReference>
<feature type="transmembrane region" description="Helical" evidence="11">
    <location>
        <begin position="454"/>
        <end position="484"/>
    </location>
</feature>
<feature type="domain" description="Major facilitator superfamily (MFS) profile" evidence="12">
    <location>
        <begin position="86"/>
        <end position="592"/>
    </location>
</feature>
<dbReference type="GO" id="GO:0006826">
    <property type="term" value="P:iron ion transport"/>
    <property type="evidence" value="ECO:0007669"/>
    <property type="project" value="UniProtKB-KW"/>
</dbReference>
<dbReference type="InterPro" id="IPR020846">
    <property type="entry name" value="MFS_dom"/>
</dbReference>
<feature type="transmembrane region" description="Helical" evidence="11">
    <location>
        <begin position="491"/>
        <end position="515"/>
    </location>
</feature>
<evidence type="ECO:0000256" key="7">
    <source>
        <dbReference type="ARBA" id="ARBA00023004"/>
    </source>
</evidence>
<keyword evidence="6 11" id="KW-1133">Transmembrane helix</keyword>
<feature type="transmembrane region" description="Helical" evidence="11">
    <location>
        <begin position="119"/>
        <end position="139"/>
    </location>
</feature>